<organism evidence="4 5">
    <name type="scientific">Methylorubrum extorquens</name>
    <name type="common">Methylobacterium dichloromethanicum</name>
    <name type="synonym">Methylobacterium extorquens</name>
    <dbReference type="NCBI Taxonomy" id="408"/>
    <lineage>
        <taxon>Bacteria</taxon>
        <taxon>Pseudomonadati</taxon>
        <taxon>Pseudomonadota</taxon>
        <taxon>Alphaproteobacteria</taxon>
        <taxon>Hyphomicrobiales</taxon>
        <taxon>Methylobacteriaceae</taxon>
        <taxon>Methylorubrum</taxon>
    </lineage>
</organism>
<proteinExistence type="inferred from homology"/>
<evidence type="ECO:0000256" key="1">
    <source>
        <dbReference type="ARBA" id="ARBA00022988"/>
    </source>
</evidence>
<gene>
    <name evidence="3" type="primary">ureF</name>
    <name evidence="4" type="ORF">BK022_12655</name>
</gene>
<dbReference type="Proteomes" id="UP000180215">
    <property type="component" value="Unassembled WGS sequence"/>
</dbReference>
<dbReference type="GO" id="GO:0016151">
    <property type="term" value="F:nickel cation binding"/>
    <property type="evidence" value="ECO:0007669"/>
    <property type="project" value="UniProtKB-UniRule"/>
</dbReference>
<evidence type="ECO:0000313" key="5">
    <source>
        <dbReference type="Proteomes" id="UP000180215"/>
    </source>
</evidence>
<comment type="similarity">
    <text evidence="3">Belongs to the UreF family.</text>
</comment>
<dbReference type="InterPro" id="IPR038277">
    <property type="entry name" value="UreF_sf"/>
</dbReference>
<comment type="subcellular location">
    <subcellularLocation>
        <location evidence="3">Cytoplasm</location>
    </subcellularLocation>
</comment>
<evidence type="ECO:0000256" key="2">
    <source>
        <dbReference type="ARBA" id="ARBA00023186"/>
    </source>
</evidence>
<evidence type="ECO:0000256" key="3">
    <source>
        <dbReference type="HAMAP-Rule" id="MF_01385"/>
    </source>
</evidence>
<dbReference type="GO" id="GO:0005737">
    <property type="term" value="C:cytoplasm"/>
    <property type="evidence" value="ECO:0007669"/>
    <property type="project" value="UniProtKB-SubCell"/>
</dbReference>
<comment type="caution">
    <text evidence="4">The sequence shown here is derived from an EMBL/GenBank/DDBJ whole genome shotgun (WGS) entry which is preliminary data.</text>
</comment>
<dbReference type="PANTHER" id="PTHR33620:SF1">
    <property type="entry name" value="UREASE ACCESSORY PROTEIN F"/>
    <property type="match status" value="1"/>
</dbReference>
<comment type="function">
    <text evidence="3">Required for maturation of urease via the functional incorporation of the urease nickel metallocenter.</text>
</comment>
<dbReference type="Pfam" id="PF01730">
    <property type="entry name" value="UreF"/>
    <property type="match status" value="1"/>
</dbReference>
<reference evidence="4 5" key="1">
    <citation type="submission" date="2016-10" db="EMBL/GenBank/DDBJ databases">
        <title>Draft genome sequence of Methylobacterium extorquens CP3, a seed endophyte of Crotalaria pumila with plant growth-promoting and metal tolerance properties.</title>
        <authorList>
            <person name="Sanchez-Lopez A.S."/>
            <person name="Van Hamme J.D."/>
            <person name="Thijs S."/>
            <person name="Mcammond B.M."/>
            <person name="Stevens V."/>
            <person name="Gonzalez-Chavez M.D.C."/>
            <person name="Vangronsveld J."/>
        </authorList>
    </citation>
    <scope>NUCLEOTIDE SEQUENCE [LARGE SCALE GENOMIC DNA]</scope>
    <source>
        <strain evidence="4 5">CP3</strain>
    </source>
</reference>
<dbReference type="HAMAP" id="MF_01385">
    <property type="entry name" value="UreF"/>
    <property type="match status" value="1"/>
</dbReference>
<dbReference type="InterPro" id="IPR002639">
    <property type="entry name" value="UreF"/>
</dbReference>
<accession>A0A1S1P512</accession>
<dbReference type="EMBL" id="MNAO01000135">
    <property type="protein sequence ID" value="OHV16361.1"/>
    <property type="molecule type" value="Genomic_DNA"/>
</dbReference>
<dbReference type="Gene3D" id="1.10.4190.10">
    <property type="entry name" value="Urease accessory protein UreF"/>
    <property type="match status" value="1"/>
</dbReference>
<protein>
    <recommendedName>
        <fullName evidence="3">Urease accessory protein UreF</fullName>
    </recommendedName>
</protein>
<keyword evidence="2 3" id="KW-0143">Chaperone</keyword>
<keyword evidence="3" id="KW-0963">Cytoplasm</keyword>
<dbReference type="PANTHER" id="PTHR33620">
    <property type="entry name" value="UREASE ACCESSORY PROTEIN F"/>
    <property type="match status" value="1"/>
</dbReference>
<comment type="subunit">
    <text evidence="3">UreD, UreF and UreG form a complex that acts as a GTP-hydrolysis-dependent molecular chaperone, activating the urease apoprotein by helping to assemble the nickel containing metallocenter of UreC. The UreE protein probably delivers the nickel.</text>
</comment>
<evidence type="ECO:0000313" key="4">
    <source>
        <dbReference type="EMBL" id="OHV16361.1"/>
    </source>
</evidence>
<dbReference type="PIRSF" id="PIRSF009467">
    <property type="entry name" value="Ureas_acces_UreF"/>
    <property type="match status" value="1"/>
</dbReference>
<dbReference type="AlphaFoldDB" id="A0A1S1P512"/>
<name>A0A1S1P512_METEX</name>
<keyword evidence="1 3" id="KW-0996">Nickel insertion</keyword>
<sequence length="240" mass="26449">MRHGEPRARLAPRGMAHLTRLLQFSDSTLPIGSFAFSNGLESALQTGIVTDASSLLHFVELVLHQNARVDGVALLHAHRATLAEDYPGIVTADRELLCRRVGEEQQLMLTRMGKKLAELALKISPSPVLERWLADIRSDATPGCLPIGQAITLAHLGADETEAFVVHQYGMASMILSAALRLMRIDHFETQRILFAAQGRAEDDYLAVRDLALNEMAAFAPVFDVLVAHHTTVHVRLFMN</sequence>